<protein>
    <recommendedName>
        <fullName evidence="1">Helicase SMUBP-2/HCS1 1B domain-containing protein</fullName>
    </recommendedName>
</protein>
<reference evidence="2" key="1">
    <citation type="submission" date="2023-07" db="EMBL/GenBank/DDBJ databases">
        <title>Chromosome-level genome assembly of Artemia franciscana.</title>
        <authorList>
            <person name="Jo E."/>
        </authorList>
    </citation>
    <scope>NUCLEOTIDE SEQUENCE</scope>
    <source>
        <tissue evidence="2">Whole body</tissue>
    </source>
</reference>
<gene>
    <name evidence="2" type="ORF">QYM36_006105</name>
</gene>
<organism evidence="2 3">
    <name type="scientific">Artemia franciscana</name>
    <name type="common">Brine shrimp</name>
    <name type="synonym">Artemia sanfranciscana</name>
    <dbReference type="NCBI Taxonomy" id="6661"/>
    <lineage>
        <taxon>Eukaryota</taxon>
        <taxon>Metazoa</taxon>
        <taxon>Ecdysozoa</taxon>
        <taxon>Arthropoda</taxon>
        <taxon>Crustacea</taxon>
        <taxon>Branchiopoda</taxon>
        <taxon>Anostraca</taxon>
        <taxon>Artemiidae</taxon>
        <taxon>Artemia</taxon>
    </lineage>
</organism>
<dbReference type="Gene3D" id="3.40.50.300">
    <property type="entry name" value="P-loop containing nucleotide triphosphate hydrolases"/>
    <property type="match status" value="1"/>
</dbReference>
<comment type="caution">
    <text evidence="2">The sequence shown here is derived from an EMBL/GenBank/DDBJ whole genome shotgun (WGS) entry which is preliminary data.</text>
</comment>
<keyword evidence="3" id="KW-1185">Reference proteome</keyword>
<proteinExistence type="predicted"/>
<accession>A0AA88HVS7</accession>
<name>A0AA88HVS7_ARTSF</name>
<dbReference type="Pfam" id="PF21138">
    <property type="entry name" value="SMUBP-2_HCS1_1B"/>
    <property type="match status" value="1"/>
</dbReference>
<sequence length="158" mass="17428">MCEEFIDNQLSLIQLERQAEIDEEKKIKSSSSLRQLQKSGVALTRLVVTERKTGLLGRTMVYLRPIGSSDELPNSNFSNGQIVAIYQTNDITADPGATGSLSRRSVGRIIIEAVERSVDPQTKECNIIKFLATLQQSSSEMERLGTESLINLALSAVQ</sequence>
<evidence type="ECO:0000313" key="3">
    <source>
        <dbReference type="Proteomes" id="UP001187531"/>
    </source>
</evidence>
<dbReference type="InterPro" id="IPR027417">
    <property type="entry name" value="P-loop_NTPase"/>
</dbReference>
<evidence type="ECO:0000259" key="1">
    <source>
        <dbReference type="Pfam" id="PF21138"/>
    </source>
</evidence>
<dbReference type="AlphaFoldDB" id="A0AA88HVS7"/>
<dbReference type="EMBL" id="JAVRJZ010000009">
    <property type="protein sequence ID" value="KAK2718975.1"/>
    <property type="molecule type" value="Genomic_DNA"/>
</dbReference>
<evidence type="ECO:0000313" key="2">
    <source>
        <dbReference type="EMBL" id="KAK2718975.1"/>
    </source>
</evidence>
<feature type="domain" description="Helicase SMUBP-2/HCS1 1B" evidence="1">
    <location>
        <begin position="7"/>
        <end position="115"/>
    </location>
</feature>
<dbReference type="Gene3D" id="2.40.30.270">
    <property type="match status" value="1"/>
</dbReference>
<dbReference type="InterPro" id="IPR048761">
    <property type="entry name" value="SMUBP-2_HCS1_1B"/>
</dbReference>
<dbReference type="Proteomes" id="UP001187531">
    <property type="component" value="Unassembled WGS sequence"/>
</dbReference>
<dbReference type="GO" id="GO:0003723">
    <property type="term" value="F:RNA binding"/>
    <property type="evidence" value="ECO:0007669"/>
    <property type="project" value="InterPro"/>
</dbReference>